<reference evidence="10 11" key="1">
    <citation type="journal article" date="2011" name="Proc. Natl. Acad. Sci. U.S.A.">
        <title>Comparative genomics of xylose-fermenting fungi for enhanced biofuel production.</title>
        <authorList>
            <person name="Wohlbach D.J."/>
            <person name="Kuo A."/>
            <person name="Sato T.K."/>
            <person name="Potts K.M."/>
            <person name="Salamov A.A."/>
            <person name="LaButti K.M."/>
            <person name="Sun H."/>
            <person name="Clum A."/>
            <person name="Pangilinan J.L."/>
            <person name="Lindquist E.A."/>
            <person name="Lucas S."/>
            <person name="Lapidus A."/>
            <person name="Jin M."/>
            <person name="Gunawan C."/>
            <person name="Balan V."/>
            <person name="Dale B.E."/>
            <person name="Jeffries T.W."/>
            <person name="Zinkel R."/>
            <person name="Barry K.W."/>
            <person name="Grigoriev I.V."/>
            <person name="Gasch A.P."/>
        </authorList>
    </citation>
    <scope>NUCLEOTIDE SEQUENCE [LARGE SCALE GENOMIC DNA]</scope>
    <source>
        <strain evidence="11">NRRL Y-27907 / 11-Y1</strain>
    </source>
</reference>
<dbReference type="OMA" id="NEQYFWR"/>
<comment type="catalytic activity">
    <reaction evidence="8">
        <text>L-seryl-[protein] + ATP = O-phospho-L-seryl-[protein] + ADP + H(+)</text>
        <dbReference type="Rhea" id="RHEA:17989"/>
        <dbReference type="Rhea" id="RHEA-COMP:9863"/>
        <dbReference type="Rhea" id="RHEA-COMP:11604"/>
        <dbReference type="ChEBI" id="CHEBI:15378"/>
        <dbReference type="ChEBI" id="CHEBI:29999"/>
        <dbReference type="ChEBI" id="CHEBI:30616"/>
        <dbReference type="ChEBI" id="CHEBI:83421"/>
        <dbReference type="ChEBI" id="CHEBI:456216"/>
        <dbReference type="EC" id="2.7.11.1"/>
    </reaction>
</comment>
<feature type="domain" description="Protein kinase" evidence="9">
    <location>
        <begin position="1"/>
        <end position="364"/>
    </location>
</feature>
<accession>G3AK48</accession>
<dbReference type="PROSITE" id="PS50011">
    <property type="entry name" value="PROTEIN_KINASE_DOM"/>
    <property type="match status" value="1"/>
</dbReference>
<feature type="non-terminal residue" evidence="10">
    <location>
        <position position="1"/>
    </location>
</feature>
<evidence type="ECO:0000256" key="2">
    <source>
        <dbReference type="ARBA" id="ARBA00022527"/>
    </source>
</evidence>
<dbReference type="GO" id="GO:0005524">
    <property type="term" value="F:ATP binding"/>
    <property type="evidence" value="ECO:0007669"/>
    <property type="project" value="UniProtKB-KW"/>
</dbReference>
<dbReference type="InterPro" id="IPR011009">
    <property type="entry name" value="Kinase-like_dom_sf"/>
</dbReference>
<name>G3AK48_SPAPN</name>
<organism evidence="11">
    <name type="scientific">Spathaspora passalidarum (strain NRRL Y-27907 / 11-Y1)</name>
    <dbReference type="NCBI Taxonomy" id="619300"/>
    <lineage>
        <taxon>Eukaryota</taxon>
        <taxon>Fungi</taxon>
        <taxon>Dikarya</taxon>
        <taxon>Ascomycota</taxon>
        <taxon>Saccharomycotina</taxon>
        <taxon>Pichiomycetes</taxon>
        <taxon>Debaryomycetaceae</taxon>
        <taxon>Spathaspora</taxon>
    </lineage>
</organism>
<dbReference type="OrthoDB" id="5979581at2759"/>
<dbReference type="EMBL" id="GL996501">
    <property type="protein sequence ID" value="EGW32859.1"/>
    <property type="molecule type" value="Genomic_DNA"/>
</dbReference>
<dbReference type="HOGENOM" id="CLU_000288_81_13_1"/>
<dbReference type="PANTHER" id="PTHR47634">
    <property type="entry name" value="PROTEIN KINASE DOMAIN-CONTAINING PROTEIN-RELATED"/>
    <property type="match status" value="1"/>
</dbReference>
<dbReference type="GO" id="GO:0000245">
    <property type="term" value="P:spliceosomal complex assembly"/>
    <property type="evidence" value="ECO:0007669"/>
    <property type="project" value="TreeGrafter"/>
</dbReference>
<dbReference type="FunFam" id="1.10.510.10:FF:000275">
    <property type="entry name" value="SRSF protein kinase 2 isoform X3"/>
    <property type="match status" value="1"/>
</dbReference>
<evidence type="ECO:0000256" key="3">
    <source>
        <dbReference type="ARBA" id="ARBA00022679"/>
    </source>
</evidence>
<dbReference type="GeneID" id="18873270"/>
<dbReference type="GO" id="GO:0004674">
    <property type="term" value="F:protein serine/threonine kinase activity"/>
    <property type="evidence" value="ECO:0007669"/>
    <property type="project" value="UniProtKB-KW"/>
</dbReference>
<keyword evidence="3" id="KW-0808">Transferase</keyword>
<comment type="catalytic activity">
    <reaction evidence="7">
        <text>L-threonyl-[protein] + ATP = O-phospho-L-threonyl-[protein] + ADP + H(+)</text>
        <dbReference type="Rhea" id="RHEA:46608"/>
        <dbReference type="Rhea" id="RHEA-COMP:11060"/>
        <dbReference type="Rhea" id="RHEA-COMP:11605"/>
        <dbReference type="ChEBI" id="CHEBI:15378"/>
        <dbReference type="ChEBI" id="CHEBI:30013"/>
        <dbReference type="ChEBI" id="CHEBI:30616"/>
        <dbReference type="ChEBI" id="CHEBI:61977"/>
        <dbReference type="ChEBI" id="CHEBI:456216"/>
        <dbReference type="EC" id="2.7.11.1"/>
    </reaction>
</comment>
<dbReference type="AlphaFoldDB" id="G3AK48"/>
<gene>
    <name evidence="10" type="ORF">SPAPADRAFT_60200</name>
</gene>
<evidence type="ECO:0000256" key="1">
    <source>
        <dbReference type="ARBA" id="ARBA00012513"/>
    </source>
</evidence>
<evidence type="ECO:0000256" key="6">
    <source>
        <dbReference type="ARBA" id="ARBA00022840"/>
    </source>
</evidence>
<dbReference type="SUPFAM" id="SSF56112">
    <property type="entry name" value="Protein kinase-like (PK-like)"/>
    <property type="match status" value="1"/>
</dbReference>
<evidence type="ECO:0000259" key="9">
    <source>
        <dbReference type="PROSITE" id="PS50011"/>
    </source>
</evidence>
<dbReference type="SMART" id="SM00220">
    <property type="entry name" value="S_TKc"/>
    <property type="match status" value="1"/>
</dbReference>
<evidence type="ECO:0000256" key="5">
    <source>
        <dbReference type="ARBA" id="ARBA00022777"/>
    </source>
</evidence>
<dbReference type="GO" id="GO:0050684">
    <property type="term" value="P:regulation of mRNA processing"/>
    <property type="evidence" value="ECO:0007669"/>
    <property type="project" value="TreeGrafter"/>
</dbReference>
<evidence type="ECO:0000256" key="7">
    <source>
        <dbReference type="ARBA" id="ARBA00047899"/>
    </source>
</evidence>
<dbReference type="Pfam" id="PF00069">
    <property type="entry name" value="Pkinase"/>
    <property type="match status" value="2"/>
</dbReference>
<dbReference type="PROSITE" id="PS00108">
    <property type="entry name" value="PROTEIN_KINASE_ST"/>
    <property type="match status" value="1"/>
</dbReference>
<dbReference type="Proteomes" id="UP000000709">
    <property type="component" value="Unassembled WGS sequence"/>
</dbReference>
<dbReference type="STRING" id="619300.G3AK48"/>
<dbReference type="Gene3D" id="1.10.510.10">
    <property type="entry name" value="Transferase(Phosphotransferase) domain 1"/>
    <property type="match status" value="2"/>
</dbReference>
<keyword evidence="11" id="KW-1185">Reference proteome</keyword>
<dbReference type="EC" id="2.7.11.1" evidence="1"/>
<dbReference type="InterPro" id="IPR051334">
    <property type="entry name" value="SRPK"/>
</dbReference>
<dbReference type="GO" id="GO:0005737">
    <property type="term" value="C:cytoplasm"/>
    <property type="evidence" value="ECO:0007669"/>
    <property type="project" value="TreeGrafter"/>
</dbReference>
<keyword evidence="4" id="KW-0547">Nucleotide-binding</keyword>
<proteinExistence type="predicted"/>
<dbReference type="PANTHER" id="PTHR47634:SF9">
    <property type="entry name" value="PROTEIN KINASE DOMAIN-CONTAINING PROTEIN-RELATED"/>
    <property type="match status" value="1"/>
</dbReference>
<evidence type="ECO:0000256" key="8">
    <source>
        <dbReference type="ARBA" id="ARBA00048679"/>
    </source>
</evidence>
<dbReference type="RefSeq" id="XP_007374374.1">
    <property type="nucleotide sequence ID" value="XM_007374312.1"/>
</dbReference>
<dbReference type="InParanoid" id="G3AK48"/>
<dbReference type="eggNOG" id="KOG1290">
    <property type="taxonomic scope" value="Eukaryota"/>
</dbReference>
<dbReference type="InterPro" id="IPR008271">
    <property type="entry name" value="Ser/Thr_kinase_AS"/>
</dbReference>
<protein>
    <recommendedName>
        <fullName evidence="1">non-specific serine/threonine protein kinase</fullName>
        <ecNumber evidence="1">2.7.11.1</ecNumber>
    </recommendedName>
</protein>
<keyword evidence="2" id="KW-0723">Serine/threonine-protein kinase</keyword>
<keyword evidence="5" id="KW-0418">Kinase</keyword>
<keyword evidence="6" id="KW-0067">ATP-binding</keyword>
<evidence type="ECO:0000313" key="10">
    <source>
        <dbReference type="EMBL" id="EGW32859.1"/>
    </source>
</evidence>
<dbReference type="InterPro" id="IPR000719">
    <property type="entry name" value="Prot_kinase_dom"/>
</dbReference>
<evidence type="ECO:0000313" key="11">
    <source>
        <dbReference type="Proteomes" id="UP000000709"/>
    </source>
</evidence>
<evidence type="ECO:0000256" key="4">
    <source>
        <dbReference type="ARBA" id="ARBA00022741"/>
    </source>
</evidence>
<sequence>MKLMSKSRYVGGIPLNLVKQIVKQMLLAMDYMHHCGVIHTDLKPENILLDIKDINNIIKAIEVQKLAQYRRRSSDGVAPNGRSRLSRAGTAIFRKNSNAAFSKSRTFSSSSMAHSSSYYRRSKNSINGKHDCPIRTSKPFSSSVTSEVLFTDFQFEESGEKPSSFPMISPRNGSASSLTYPSSVQSTSNIDPEISIKIADLGNATFVNHHFTNQIQTRQYRSPEIILGYKKWGSSTDMWSIGCIIFELITGDFLFDPHDGKYFDRDEDHLAQIIELVGEFPSDEYLMDCKSTSRFFKLKNPNEIVFKNIDSLKYWGLHDVLVEKYKFDKNDVQVKLISDFILKCLKFDLNERYDCGSLLKHPWLQDNVDVNELDLANLPNVHDELPGYTSIC</sequence>
<dbReference type="GO" id="GO:0005634">
    <property type="term" value="C:nucleus"/>
    <property type="evidence" value="ECO:0007669"/>
    <property type="project" value="TreeGrafter"/>
</dbReference>
<dbReference type="KEGG" id="spaa:SPAPADRAFT_60200"/>
<feature type="non-terminal residue" evidence="10">
    <location>
        <position position="392"/>
    </location>
</feature>